<sequence>MNGATLAILVATFLAIVIVLWVANCTGCFKSKPAVEEVIASEPLVTVSPVVVSNSVIYTNPNHTPLLQPNQYPSNGPLIIDQNAPPLPTSVAFESADFPSVTQKAQTTMQSTEFPSVTPNMQ</sequence>
<dbReference type="SMR" id="A2F6I3"/>
<evidence type="ECO:0000313" key="3">
    <source>
        <dbReference type="EMBL" id="EAX99481.1"/>
    </source>
</evidence>
<evidence type="ECO:0000256" key="1">
    <source>
        <dbReference type="SAM" id="MobiDB-lite"/>
    </source>
</evidence>
<dbReference type="Proteomes" id="UP000001542">
    <property type="component" value="Unassembled WGS sequence"/>
</dbReference>
<dbReference type="AlphaFoldDB" id="A2F6I3"/>
<dbReference type="VEuPathDB" id="TrichDB:TVAG_412980"/>
<feature type="signal peptide" evidence="2">
    <location>
        <begin position="1"/>
        <end position="28"/>
    </location>
</feature>
<keyword evidence="4" id="KW-1185">Reference proteome</keyword>
<accession>A2F6I3</accession>
<protein>
    <submittedName>
        <fullName evidence="3">Uncharacterized protein</fullName>
    </submittedName>
</protein>
<dbReference type="EMBL" id="DS113636">
    <property type="protein sequence ID" value="EAX99481.1"/>
    <property type="molecule type" value="Genomic_DNA"/>
</dbReference>
<organism evidence="3 4">
    <name type="scientific">Trichomonas vaginalis (strain ATCC PRA-98 / G3)</name>
    <dbReference type="NCBI Taxonomy" id="412133"/>
    <lineage>
        <taxon>Eukaryota</taxon>
        <taxon>Metamonada</taxon>
        <taxon>Parabasalia</taxon>
        <taxon>Trichomonadida</taxon>
        <taxon>Trichomonadidae</taxon>
        <taxon>Trichomonas</taxon>
    </lineage>
</organism>
<feature type="region of interest" description="Disordered" evidence="1">
    <location>
        <begin position="102"/>
        <end position="122"/>
    </location>
</feature>
<dbReference type="RefSeq" id="XP_001312411.1">
    <property type="nucleotide sequence ID" value="XM_001312410.1"/>
</dbReference>
<name>A2F6I3_TRIV3</name>
<evidence type="ECO:0000313" key="4">
    <source>
        <dbReference type="Proteomes" id="UP000001542"/>
    </source>
</evidence>
<proteinExistence type="predicted"/>
<keyword evidence="2" id="KW-0732">Signal</keyword>
<gene>
    <name evidence="3" type="ORF">TVAG_412980</name>
</gene>
<reference evidence="3" key="2">
    <citation type="journal article" date="2007" name="Science">
        <title>Draft genome sequence of the sexually transmitted pathogen Trichomonas vaginalis.</title>
        <authorList>
            <person name="Carlton J.M."/>
            <person name="Hirt R.P."/>
            <person name="Silva J.C."/>
            <person name="Delcher A.L."/>
            <person name="Schatz M."/>
            <person name="Zhao Q."/>
            <person name="Wortman J.R."/>
            <person name="Bidwell S.L."/>
            <person name="Alsmark U.C.M."/>
            <person name="Besteiro S."/>
            <person name="Sicheritz-Ponten T."/>
            <person name="Noel C.J."/>
            <person name="Dacks J.B."/>
            <person name="Foster P.G."/>
            <person name="Simillion C."/>
            <person name="Van de Peer Y."/>
            <person name="Miranda-Saavedra D."/>
            <person name="Barton G.J."/>
            <person name="Westrop G.D."/>
            <person name="Mueller S."/>
            <person name="Dessi D."/>
            <person name="Fiori P.L."/>
            <person name="Ren Q."/>
            <person name="Paulsen I."/>
            <person name="Zhang H."/>
            <person name="Bastida-Corcuera F.D."/>
            <person name="Simoes-Barbosa A."/>
            <person name="Brown M.T."/>
            <person name="Hayes R.D."/>
            <person name="Mukherjee M."/>
            <person name="Okumura C.Y."/>
            <person name="Schneider R."/>
            <person name="Smith A.J."/>
            <person name="Vanacova S."/>
            <person name="Villalvazo M."/>
            <person name="Haas B.J."/>
            <person name="Pertea M."/>
            <person name="Feldblyum T.V."/>
            <person name="Utterback T.R."/>
            <person name="Shu C.L."/>
            <person name="Osoegawa K."/>
            <person name="de Jong P.J."/>
            <person name="Hrdy I."/>
            <person name="Horvathova L."/>
            <person name="Zubacova Z."/>
            <person name="Dolezal P."/>
            <person name="Malik S.B."/>
            <person name="Logsdon J.M. Jr."/>
            <person name="Henze K."/>
            <person name="Gupta A."/>
            <person name="Wang C.C."/>
            <person name="Dunne R.L."/>
            <person name="Upcroft J.A."/>
            <person name="Upcroft P."/>
            <person name="White O."/>
            <person name="Salzberg S.L."/>
            <person name="Tang P."/>
            <person name="Chiu C.-H."/>
            <person name="Lee Y.-S."/>
            <person name="Embley T.M."/>
            <person name="Coombs G.H."/>
            <person name="Mottram J.C."/>
            <person name="Tachezy J."/>
            <person name="Fraser-Liggett C.M."/>
            <person name="Johnson P.J."/>
        </authorList>
    </citation>
    <scope>NUCLEOTIDE SEQUENCE [LARGE SCALE GENOMIC DNA]</scope>
    <source>
        <strain evidence="3">G3</strain>
    </source>
</reference>
<dbReference type="InParanoid" id="A2F6I3"/>
<feature type="chain" id="PRO_5002643408" evidence="2">
    <location>
        <begin position="29"/>
        <end position="122"/>
    </location>
</feature>
<dbReference type="VEuPathDB" id="TrichDB:TVAGG3_0002210"/>
<evidence type="ECO:0000256" key="2">
    <source>
        <dbReference type="SAM" id="SignalP"/>
    </source>
</evidence>
<reference evidence="3" key="1">
    <citation type="submission" date="2006-10" db="EMBL/GenBank/DDBJ databases">
        <authorList>
            <person name="Amadeo P."/>
            <person name="Zhao Q."/>
            <person name="Wortman J."/>
            <person name="Fraser-Liggett C."/>
            <person name="Carlton J."/>
        </authorList>
    </citation>
    <scope>NUCLEOTIDE SEQUENCE</scope>
    <source>
        <strain evidence="3">G3</strain>
    </source>
</reference>
<dbReference type="KEGG" id="tva:4757289"/>